<dbReference type="KEGG" id="dfg:B0537_07275"/>
<accession>A0A1S6IVU9</accession>
<organism evidence="1 2">
    <name type="scientific">Desulforamulus ferrireducens</name>
    <dbReference type="NCBI Taxonomy" id="1833852"/>
    <lineage>
        <taxon>Bacteria</taxon>
        <taxon>Bacillati</taxon>
        <taxon>Bacillota</taxon>
        <taxon>Clostridia</taxon>
        <taxon>Eubacteriales</taxon>
        <taxon>Peptococcaceae</taxon>
        <taxon>Desulforamulus</taxon>
    </lineage>
</organism>
<dbReference type="RefSeq" id="WP_077713930.1">
    <property type="nucleotide sequence ID" value="NZ_CP019698.1"/>
</dbReference>
<name>A0A1S6IVU9_9FIRM</name>
<evidence type="ECO:0000313" key="1">
    <source>
        <dbReference type="EMBL" id="AQS58902.1"/>
    </source>
</evidence>
<reference evidence="1 2" key="1">
    <citation type="journal article" date="2016" name="Int. J. Syst. Evol. Microbiol.">
        <title>Desulfotomaculum ferrireducens sp. nov., a moderately thermophilic sulfate-reducing and dissimilatory Fe(III)-reducing bacterium isolated from compost.</title>
        <authorList>
            <person name="Yang G."/>
            <person name="Guo J."/>
            <person name="Zhuang L."/>
            <person name="Yuan Y."/>
            <person name="Zhou S."/>
        </authorList>
    </citation>
    <scope>NUCLEOTIDE SEQUENCE [LARGE SCALE GENOMIC DNA]</scope>
    <source>
        <strain evidence="1 2">GSS09</strain>
    </source>
</reference>
<keyword evidence="2" id="KW-1185">Reference proteome</keyword>
<dbReference type="EMBL" id="CP019698">
    <property type="protein sequence ID" value="AQS58902.1"/>
    <property type="molecule type" value="Genomic_DNA"/>
</dbReference>
<sequence length="89" mass="10293">MQHQESIRFTTLDEFAQYLENLGKGQLDFTAYPIAGEPESFHYDGVEQIVTRQPDGKTFDNVEDFLRYAFQCDPEGYANTEYVDVKVQS</sequence>
<protein>
    <submittedName>
        <fullName evidence="1">Uncharacterized protein</fullName>
    </submittedName>
</protein>
<dbReference type="Proteomes" id="UP000189464">
    <property type="component" value="Chromosome"/>
</dbReference>
<dbReference type="AlphaFoldDB" id="A0A1S6IVU9"/>
<proteinExistence type="predicted"/>
<gene>
    <name evidence="1" type="ORF">B0537_07275</name>
</gene>
<evidence type="ECO:0000313" key="2">
    <source>
        <dbReference type="Proteomes" id="UP000189464"/>
    </source>
</evidence>